<evidence type="ECO:0000313" key="2">
    <source>
        <dbReference type="Proteomes" id="UP001617669"/>
    </source>
</evidence>
<accession>A0ABW8GIC1</accession>
<evidence type="ECO:0000313" key="1">
    <source>
        <dbReference type="EMBL" id="MFJ5445125.1"/>
    </source>
</evidence>
<dbReference type="RefSeq" id="WP_400878952.1">
    <property type="nucleotide sequence ID" value="NZ_JBIWXY010000001.1"/>
</dbReference>
<dbReference type="Proteomes" id="UP001617669">
    <property type="component" value="Unassembled WGS sequence"/>
</dbReference>
<keyword evidence="2" id="KW-1185">Reference proteome</keyword>
<protein>
    <submittedName>
        <fullName evidence="1">Uncharacterized protein</fullName>
    </submittedName>
</protein>
<organism evidence="1 2">
    <name type="scientific">Methylobacillus methanolivorans</name>
    <dbReference type="NCBI Taxonomy" id="1848927"/>
    <lineage>
        <taxon>Bacteria</taxon>
        <taxon>Pseudomonadati</taxon>
        <taxon>Pseudomonadota</taxon>
        <taxon>Betaproteobacteria</taxon>
        <taxon>Nitrosomonadales</taxon>
        <taxon>Methylophilaceae</taxon>
        <taxon>Methylobacillus</taxon>
    </lineage>
</organism>
<reference evidence="1 2" key="1">
    <citation type="submission" date="2024-11" db="EMBL/GenBank/DDBJ databases">
        <authorList>
            <person name="Kaparullina E.N."/>
            <person name="Delegan Y.A."/>
            <person name="Doronina N.V."/>
        </authorList>
    </citation>
    <scope>NUCLEOTIDE SEQUENCE [LARGE SCALE GENOMIC DNA]</scope>
    <source>
        <strain evidence="1 2">7sh_L</strain>
    </source>
</reference>
<proteinExistence type="predicted"/>
<name>A0ABW8GIC1_9PROT</name>
<dbReference type="EMBL" id="JBIWXY010000001">
    <property type="protein sequence ID" value="MFJ5445125.1"/>
    <property type="molecule type" value="Genomic_DNA"/>
</dbReference>
<comment type="caution">
    <text evidence="1">The sequence shown here is derived from an EMBL/GenBank/DDBJ whole genome shotgun (WGS) entry which is preliminary data.</text>
</comment>
<gene>
    <name evidence="1" type="ORF">ACIKP9_02675</name>
</gene>
<sequence>MLPRSFNWPSASWSFPWRDELRVLIQPHSLSLLRIKRGIKPLAVAREEIALEVNSATTTNGEFWQPAIASLHQQLQMQQWRGCQPKVVVSNHFAHYAIVPWNASLHSRKEQSAFVRHYFTQLYGDFARAWDIRTTPMTYGHPTFASAIDEKLLQALREEFSRAGLPVHNIHPHLMVAANVIRQKLARTPLPNALNFVMLENDRVVIALIQHGQWLSLQSYAAESDIENQLQALLDRESIIAGVDNSEWPVVFYAAGASHLTSLQLPQRKVHNIVPHHQDQHGMEAWQ</sequence>